<dbReference type="EC" id="2.3.2.25" evidence="6"/>
<evidence type="ECO:0000256" key="5">
    <source>
        <dbReference type="ARBA" id="ARBA00035805"/>
    </source>
</evidence>
<accession>A0A1I8PIS3</accession>
<dbReference type="EnsemblMetazoa" id="SCAU008418-RA">
    <property type="protein sequence ID" value="SCAU008418-PA"/>
    <property type="gene ID" value="SCAU008418"/>
</dbReference>
<dbReference type="InterPro" id="IPR000608">
    <property type="entry name" value="UBC"/>
</dbReference>
<evidence type="ECO:0000313" key="10">
    <source>
        <dbReference type="Proteomes" id="UP000095300"/>
    </source>
</evidence>
<organism evidence="9 10">
    <name type="scientific">Stomoxys calcitrans</name>
    <name type="common">Stable fly</name>
    <name type="synonym">Conops calcitrans</name>
    <dbReference type="NCBI Taxonomy" id="35570"/>
    <lineage>
        <taxon>Eukaryota</taxon>
        <taxon>Metazoa</taxon>
        <taxon>Ecdysozoa</taxon>
        <taxon>Arthropoda</taxon>
        <taxon>Hexapoda</taxon>
        <taxon>Insecta</taxon>
        <taxon>Pterygota</taxon>
        <taxon>Neoptera</taxon>
        <taxon>Endopterygota</taxon>
        <taxon>Diptera</taxon>
        <taxon>Brachycera</taxon>
        <taxon>Muscomorpha</taxon>
        <taxon>Muscoidea</taxon>
        <taxon>Muscidae</taxon>
        <taxon>Stomoxys</taxon>
    </lineage>
</organism>
<keyword evidence="10" id="KW-1185">Reference proteome</keyword>
<dbReference type="VEuPathDB" id="VectorBase:SCAU008418"/>
<evidence type="ECO:0000256" key="7">
    <source>
        <dbReference type="ARBA" id="ARBA00042168"/>
    </source>
</evidence>
<dbReference type="SMART" id="SM00212">
    <property type="entry name" value="UBCc"/>
    <property type="match status" value="1"/>
</dbReference>
<dbReference type="Proteomes" id="UP000095300">
    <property type="component" value="Unassembled WGS sequence"/>
</dbReference>
<dbReference type="STRING" id="35570.A0A1I8PIS3"/>
<dbReference type="InterPro" id="IPR050113">
    <property type="entry name" value="Ub_conjugating_enzyme"/>
</dbReference>
<keyword evidence="4" id="KW-0833">Ubl conjugation pathway</keyword>
<gene>
    <name evidence="9" type="primary">106080679</name>
</gene>
<evidence type="ECO:0000256" key="1">
    <source>
        <dbReference type="ARBA" id="ARBA00000485"/>
    </source>
</evidence>
<name>A0A1I8PIS3_STOCA</name>
<evidence type="ECO:0000256" key="6">
    <source>
        <dbReference type="ARBA" id="ARBA00039075"/>
    </source>
</evidence>
<proteinExistence type="predicted"/>
<protein>
    <recommendedName>
        <fullName evidence="7">N-terminal E2 ubiquitin-conjugating enzyme</fullName>
        <ecNumber evidence="2">2.3.2.23</ecNumber>
        <ecNumber evidence="6">2.3.2.25</ecNumber>
    </recommendedName>
</protein>
<reference evidence="9" key="1">
    <citation type="submission" date="2020-05" db="UniProtKB">
        <authorList>
            <consortium name="EnsemblMetazoa"/>
        </authorList>
    </citation>
    <scope>IDENTIFICATION</scope>
    <source>
        <strain evidence="9">USDA</strain>
    </source>
</reference>
<evidence type="ECO:0000256" key="3">
    <source>
        <dbReference type="ARBA" id="ARBA00022679"/>
    </source>
</evidence>
<dbReference type="OrthoDB" id="406833at2759"/>
<dbReference type="EC" id="2.3.2.23" evidence="2"/>
<dbReference type="Pfam" id="PF00179">
    <property type="entry name" value="UQ_con"/>
    <property type="match status" value="1"/>
</dbReference>
<sequence>MASFKQKRIKKELMQLIKKPPPGISVDMSCIDNDLAQWTMKLDGFKNTLYDGESFKLLFRFVGEYPFESPIVTFTGDNIPIHPHIYSNGHICLSILSTEWSPSLSVESVCISIVSMLCSCRDKRRPPDDERHVKFANENPKLTNWYFHDDSV</sequence>
<dbReference type="AlphaFoldDB" id="A0A1I8PIS3"/>
<dbReference type="GO" id="GO:0061631">
    <property type="term" value="F:ubiquitin conjugating enzyme activity"/>
    <property type="evidence" value="ECO:0007669"/>
    <property type="project" value="UniProtKB-EC"/>
</dbReference>
<evidence type="ECO:0000259" key="8">
    <source>
        <dbReference type="PROSITE" id="PS50127"/>
    </source>
</evidence>
<dbReference type="Gene3D" id="3.10.110.10">
    <property type="entry name" value="Ubiquitin Conjugating Enzyme"/>
    <property type="match status" value="1"/>
</dbReference>
<dbReference type="InterPro" id="IPR016135">
    <property type="entry name" value="UBQ-conjugating_enzyme/RWD"/>
</dbReference>
<dbReference type="GO" id="GO:0016567">
    <property type="term" value="P:protein ubiquitination"/>
    <property type="evidence" value="ECO:0007669"/>
    <property type="project" value="UniProtKB-ARBA"/>
</dbReference>
<dbReference type="SUPFAM" id="SSF54495">
    <property type="entry name" value="UBC-like"/>
    <property type="match status" value="1"/>
</dbReference>
<dbReference type="CDD" id="cd23808">
    <property type="entry name" value="UBCc_UBE2W"/>
    <property type="match status" value="1"/>
</dbReference>
<evidence type="ECO:0000256" key="2">
    <source>
        <dbReference type="ARBA" id="ARBA00012486"/>
    </source>
</evidence>
<dbReference type="KEGG" id="scac:106080679"/>
<comment type="catalytic activity">
    <reaction evidence="1">
        <text>S-ubiquitinyl-[E1 ubiquitin-activating enzyme]-L-cysteine + [E2 ubiquitin-conjugating enzyme]-L-cysteine = [E1 ubiquitin-activating enzyme]-L-cysteine + S-ubiquitinyl-[E2 ubiquitin-conjugating enzyme]-L-cysteine.</text>
        <dbReference type="EC" id="2.3.2.23"/>
    </reaction>
</comment>
<keyword evidence="3" id="KW-0808">Transferase</keyword>
<dbReference type="FunFam" id="3.10.110.10:FF:000022">
    <property type="entry name" value="Ubiquitin-conjugating enzyme E2 W"/>
    <property type="match status" value="1"/>
</dbReference>
<evidence type="ECO:0000313" key="9">
    <source>
        <dbReference type="EnsemblMetazoa" id="SCAU008418-PA"/>
    </source>
</evidence>
<feature type="domain" description="UBC core" evidence="8">
    <location>
        <begin position="4"/>
        <end position="152"/>
    </location>
</feature>
<evidence type="ECO:0000256" key="4">
    <source>
        <dbReference type="ARBA" id="ARBA00022786"/>
    </source>
</evidence>
<dbReference type="PROSITE" id="PS50127">
    <property type="entry name" value="UBC_2"/>
    <property type="match status" value="1"/>
</dbReference>
<comment type="catalytic activity">
    <reaction evidence="5">
        <text>S-ubiquitinyl-[E1 ubiquitin-activating enzyme]-L-cysteine + [acceptor protein]-N-terminal-amino acid = [E1 ubiquitin-activating enzyme]-L-cysteine + N-terminal-ubiquitinyl-[acceptor protein].</text>
        <dbReference type="EC" id="2.3.2.25"/>
    </reaction>
</comment>
<dbReference type="PANTHER" id="PTHR24067">
    <property type="entry name" value="UBIQUITIN-CONJUGATING ENZYME E2"/>
    <property type="match status" value="1"/>
</dbReference>